<comment type="caution">
    <text evidence="1">The sequence shown here is derived from an EMBL/GenBank/DDBJ whole genome shotgun (WGS) entry which is preliminary data.</text>
</comment>
<dbReference type="Proteomes" id="UP001060085">
    <property type="component" value="Linkage Group LG01"/>
</dbReference>
<proteinExistence type="predicted"/>
<name>A0ACC0CGZ2_CATRO</name>
<protein>
    <submittedName>
        <fullName evidence="1">Uncharacterized protein</fullName>
    </submittedName>
</protein>
<sequence>MSSHQEVDDQMVLISQYYPGIYTQLMPAEQGAAKPRRRRKKNKGEGSGNGVMRKRKLSQEQVNLLELNFGNEHKLESERKDRLASELGLDPRQVAVWFQNRRARWRSKKLEEEYSKLKSEHENNVVEKCRLETEVLKLKEQLIEAEKEIQRLLERGGSDGLSSNTSPSSSFSMEPPFLGGEFGMEGLEKVFYVPESSYIPEMEWAGLYNYM</sequence>
<dbReference type="EMBL" id="CM044701">
    <property type="protein sequence ID" value="KAI5684231.1"/>
    <property type="molecule type" value="Genomic_DNA"/>
</dbReference>
<gene>
    <name evidence="1" type="ORF">M9H77_05459</name>
</gene>
<evidence type="ECO:0000313" key="1">
    <source>
        <dbReference type="EMBL" id="KAI5684231.1"/>
    </source>
</evidence>
<accession>A0ACC0CGZ2</accession>
<evidence type="ECO:0000313" key="2">
    <source>
        <dbReference type="Proteomes" id="UP001060085"/>
    </source>
</evidence>
<reference evidence="2" key="1">
    <citation type="journal article" date="2023" name="Nat. Plants">
        <title>Single-cell RNA sequencing provides a high-resolution roadmap for understanding the multicellular compartmentation of specialized metabolism.</title>
        <authorList>
            <person name="Sun S."/>
            <person name="Shen X."/>
            <person name="Li Y."/>
            <person name="Li Y."/>
            <person name="Wang S."/>
            <person name="Li R."/>
            <person name="Zhang H."/>
            <person name="Shen G."/>
            <person name="Guo B."/>
            <person name="Wei J."/>
            <person name="Xu J."/>
            <person name="St-Pierre B."/>
            <person name="Chen S."/>
            <person name="Sun C."/>
        </authorList>
    </citation>
    <scope>NUCLEOTIDE SEQUENCE [LARGE SCALE GENOMIC DNA]</scope>
</reference>
<keyword evidence="2" id="KW-1185">Reference proteome</keyword>
<organism evidence="1 2">
    <name type="scientific">Catharanthus roseus</name>
    <name type="common">Madagascar periwinkle</name>
    <name type="synonym">Vinca rosea</name>
    <dbReference type="NCBI Taxonomy" id="4058"/>
    <lineage>
        <taxon>Eukaryota</taxon>
        <taxon>Viridiplantae</taxon>
        <taxon>Streptophyta</taxon>
        <taxon>Embryophyta</taxon>
        <taxon>Tracheophyta</taxon>
        <taxon>Spermatophyta</taxon>
        <taxon>Magnoliopsida</taxon>
        <taxon>eudicotyledons</taxon>
        <taxon>Gunneridae</taxon>
        <taxon>Pentapetalae</taxon>
        <taxon>asterids</taxon>
        <taxon>lamiids</taxon>
        <taxon>Gentianales</taxon>
        <taxon>Apocynaceae</taxon>
        <taxon>Rauvolfioideae</taxon>
        <taxon>Vinceae</taxon>
        <taxon>Catharanthinae</taxon>
        <taxon>Catharanthus</taxon>
    </lineage>
</organism>